<dbReference type="EMBL" id="JAOYFB010000036">
    <property type="protein sequence ID" value="KAK4019092.1"/>
    <property type="molecule type" value="Genomic_DNA"/>
</dbReference>
<protein>
    <submittedName>
        <fullName evidence="2">Uncharacterized protein</fullName>
    </submittedName>
</protein>
<feature type="signal peptide" evidence="1">
    <location>
        <begin position="1"/>
        <end position="16"/>
    </location>
</feature>
<feature type="chain" id="PRO_5046065420" evidence="1">
    <location>
        <begin position="17"/>
        <end position="83"/>
    </location>
</feature>
<proteinExistence type="predicted"/>
<dbReference type="Proteomes" id="UP001234178">
    <property type="component" value="Unassembled WGS sequence"/>
</dbReference>
<gene>
    <name evidence="2" type="ORF">OUZ56_001123</name>
</gene>
<evidence type="ECO:0000313" key="2">
    <source>
        <dbReference type="EMBL" id="KAK4019092.1"/>
    </source>
</evidence>
<keyword evidence="1" id="KW-0732">Signal</keyword>
<reference evidence="2 3" key="1">
    <citation type="journal article" date="2023" name="Nucleic Acids Res.">
        <title>The hologenome of Daphnia magna reveals possible DNA methylation and microbiome-mediated evolution of the host genome.</title>
        <authorList>
            <person name="Chaturvedi A."/>
            <person name="Li X."/>
            <person name="Dhandapani V."/>
            <person name="Marshall H."/>
            <person name="Kissane S."/>
            <person name="Cuenca-Cambronero M."/>
            <person name="Asole G."/>
            <person name="Calvet F."/>
            <person name="Ruiz-Romero M."/>
            <person name="Marangio P."/>
            <person name="Guigo R."/>
            <person name="Rago D."/>
            <person name="Mirbahai L."/>
            <person name="Eastwood N."/>
            <person name="Colbourne J.K."/>
            <person name="Zhou J."/>
            <person name="Mallon E."/>
            <person name="Orsini L."/>
        </authorList>
    </citation>
    <scope>NUCLEOTIDE SEQUENCE [LARGE SCALE GENOMIC DNA]</scope>
    <source>
        <strain evidence="2">LRV0_1</strain>
    </source>
</reference>
<evidence type="ECO:0000256" key="1">
    <source>
        <dbReference type="SAM" id="SignalP"/>
    </source>
</evidence>
<evidence type="ECO:0000313" key="3">
    <source>
        <dbReference type="Proteomes" id="UP001234178"/>
    </source>
</evidence>
<sequence length="83" mass="9558">MKVLCLCLALTAVGFSIKSVHLPGKKEEKSTTSHWRKKNIRTDAMTHYKDIAGTLLLPPYRILIRRHNADNDHRLIRDSKSTF</sequence>
<keyword evidence="3" id="KW-1185">Reference proteome</keyword>
<comment type="caution">
    <text evidence="2">The sequence shown here is derived from an EMBL/GenBank/DDBJ whole genome shotgun (WGS) entry which is preliminary data.</text>
</comment>
<accession>A0ABR0A1P8</accession>
<organism evidence="2 3">
    <name type="scientific">Daphnia magna</name>
    <dbReference type="NCBI Taxonomy" id="35525"/>
    <lineage>
        <taxon>Eukaryota</taxon>
        <taxon>Metazoa</taxon>
        <taxon>Ecdysozoa</taxon>
        <taxon>Arthropoda</taxon>
        <taxon>Crustacea</taxon>
        <taxon>Branchiopoda</taxon>
        <taxon>Diplostraca</taxon>
        <taxon>Cladocera</taxon>
        <taxon>Anomopoda</taxon>
        <taxon>Daphniidae</taxon>
        <taxon>Daphnia</taxon>
    </lineage>
</organism>
<name>A0ABR0A1P8_9CRUS</name>